<dbReference type="SUPFAM" id="SSF51445">
    <property type="entry name" value="(Trans)glycosidases"/>
    <property type="match status" value="1"/>
</dbReference>
<dbReference type="FunFam" id="3.20.20.80:FF:000013">
    <property type="entry name" value="lactase-phlorizin hydrolase"/>
    <property type="match status" value="1"/>
</dbReference>
<dbReference type="PANTHER" id="PTHR10353">
    <property type="entry name" value="GLYCOSYL HYDROLASE"/>
    <property type="match status" value="1"/>
</dbReference>
<comment type="similarity">
    <text evidence="1 6">Belongs to the glycosyl hydrolase 1 family.</text>
</comment>
<dbReference type="Pfam" id="PF00232">
    <property type="entry name" value="Glyco_hydro_1"/>
    <property type="match status" value="1"/>
</dbReference>
<sequence>MTFLFLVLAIADCLFSQSFAYGVHGSHAHLFSEEVSNISFPKNFMWGYATAAYQLEGAWNEDGKGESVWDYDAHNHPDWWPAGQNLIGDVGVDAYHHTDEDVALLAKQGVNTYRFSIAWPRILPTGHIDNINQKGIDYYKDLIQKLKARNIEPLVTMHHWDNPRAIEDEGGFLNESIIPAFVDYATLLFDNFGDDVKWWVTFNEPKQTCGGGYDVGGISPQNIHRGTGGYICAHNLLRAHAKVYRLYESKYKATQKGRVSMVMDESWSEPASNSSADIEAAERINLMTYGWYAHPIVFGDYPDIMKERVAERSSKQGFSTSRLPAFTDEEKAEIKGTYDFLTINMYSSQLAAAQDEAPYTDISLASDISVTVYQPDDWEKTVTDWFKVVPWGARHLVTWIRDTYGDEKGIIVTENGYHDSGNVFDDLDTRGRYHKLYLSNINDAIYKDGVNVTGYMAWSLWNDIEWYAGIVVNLGHYHVDFDSPNRTRTPKASAAYYQQVVTTGCLVDTCEPSPKDL</sequence>
<evidence type="ECO:0008006" key="10">
    <source>
        <dbReference type="Google" id="ProtNLM"/>
    </source>
</evidence>
<dbReference type="PANTHER" id="PTHR10353:SF36">
    <property type="entry name" value="LP05116P"/>
    <property type="match status" value="1"/>
</dbReference>
<keyword evidence="4" id="KW-0325">Glycoprotein</keyword>
<dbReference type="PRINTS" id="PR00131">
    <property type="entry name" value="GLHYDRLASE1"/>
</dbReference>
<name>A0ABD1F276_HYPHA</name>
<dbReference type="Gene3D" id="3.20.20.80">
    <property type="entry name" value="Glycosidases"/>
    <property type="match status" value="1"/>
</dbReference>
<feature type="signal peptide" evidence="7">
    <location>
        <begin position="1"/>
        <end position="20"/>
    </location>
</feature>
<gene>
    <name evidence="8" type="ORF">ABEB36_005705</name>
</gene>
<evidence type="ECO:0000256" key="5">
    <source>
        <dbReference type="ARBA" id="ARBA00023295"/>
    </source>
</evidence>
<dbReference type="InterPro" id="IPR033132">
    <property type="entry name" value="GH_1_N_CS"/>
</dbReference>
<evidence type="ECO:0000256" key="1">
    <source>
        <dbReference type="ARBA" id="ARBA00010838"/>
    </source>
</evidence>
<feature type="chain" id="PRO_5044804256" description="Beta-glucosidase" evidence="7">
    <location>
        <begin position="21"/>
        <end position="517"/>
    </location>
</feature>
<dbReference type="Proteomes" id="UP001566132">
    <property type="component" value="Unassembled WGS sequence"/>
</dbReference>
<evidence type="ECO:0000256" key="4">
    <source>
        <dbReference type="ARBA" id="ARBA00023180"/>
    </source>
</evidence>
<evidence type="ECO:0000256" key="6">
    <source>
        <dbReference type="RuleBase" id="RU003690"/>
    </source>
</evidence>
<keyword evidence="7" id="KW-0732">Signal</keyword>
<evidence type="ECO:0000313" key="9">
    <source>
        <dbReference type="Proteomes" id="UP001566132"/>
    </source>
</evidence>
<dbReference type="PROSITE" id="PS00653">
    <property type="entry name" value="GLYCOSYL_HYDROL_F1_2"/>
    <property type="match status" value="1"/>
</dbReference>
<evidence type="ECO:0000313" key="8">
    <source>
        <dbReference type="EMBL" id="KAL1506317.1"/>
    </source>
</evidence>
<evidence type="ECO:0000256" key="2">
    <source>
        <dbReference type="ARBA" id="ARBA00011738"/>
    </source>
</evidence>
<comment type="caution">
    <text evidence="8">The sequence shown here is derived from an EMBL/GenBank/DDBJ whole genome shotgun (WGS) entry which is preliminary data.</text>
</comment>
<keyword evidence="9" id="KW-1185">Reference proteome</keyword>
<evidence type="ECO:0000256" key="7">
    <source>
        <dbReference type="SAM" id="SignalP"/>
    </source>
</evidence>
<organism evidence="8 9">
    <name type="scientific">Hypothenemus hampei</name>
    <name type="common">Coffee berry borer</name>
    <dbReference type="NCBI Taxonomy" id="57062"/>
    <lineage>
        <taxon>Eukaryota</taxon>
        <taxon>Metazoa</taxon>
        <taxon>Ecdysozoa</taxon>
        <taxon>Arthropoda</taxon>
        <taxon>Hexapoda</taxon>
        <taxon>Insecta</taxon>
        <taxon>Pterygota</taxon>
        <taxon>Neoptera</taxon>
        <taxon>Endopterygota</taxon>
        <taxon>Coleoptera</taxon>
        <taxon>Polyphaga</taxon>
        <taxon>Cucujiformia</taxon>
        <taxon>Curculionidae</taxon>
        <taxon>Scolytinae</taxon>
        <taxon>Hypothenemus</taxon>
    </lineage>
</organism>
<dbReference type="GO" id="GO:0016798">
    <property type="term" value="F:hydrolase activity, acting on glycosyl bonds"/>
    <property type="evidence" value="ECO:0007669"/>
    <property type="project" value="UniProtKB-KW"/>
</dbReference>
<dbReference type="InterPro" id="IPR017853">
    <property type="entry name" value="GH"/>
</dbReference>
<keyword evidence="5" id="KW-0326">Glycosidase</keyword>
<evidence type="ECO:0000256" key="3">
    <source>
        <dbReference type="ARBA" id="ARBA00022801"/>
    </source>
</evidence>
<proteinExistence type="inferred from homology"/>
<protein>
    <recommendedName>
        <fullName evidence="10">Beta-glucosidase</fullName>
    </recommendedName>
</protein>
<dbReference type="AlphaFoldDB" id="A0ABD1F276"/>
<dbReference type="InterPro" id="IPR001360">
    <property type="entry name" value="Glyco_hydro_1"/>
</dbReference>
<dbReference type="EMBL" id="JBDJPC010000004">
    <property type="protein sequence ID" value="KAL1506317.1"/>
    <property type="molecule type" value="Genomic_DNA"/>
</dbReference>
<reference evidence="8 9" key="1">
    <citation type="submission" date="2024-05" db="EMBL/GenBank/DDBJ databases">
        <title>Genetic variation in Jamaican populations of the coffee berry borer (Hypothenemus hampei).</title>
        <authorList>
            <person name="Errbii M."/>
            <person name="Myrie A."/>
        </authorList>
    </citation>
    <scope>NUCLEOTIDE SEQUENCE [LARGE SCALE GENOMIC DNA]</scope>
    <source>
        <strain evidence="8">JA-Hopewell-2020-01-JO</strain>
        <tissue evidence="8">Whole body</tissue>
    </source>
</reference>
<accession>A0ABD1F276</accession>
<keyword evidence="3" id="KW-0378">Hydrolase</keyword>
<comment type="subunit">
    <text evidence="2">Homodimer.</text>
</comment>